<evidence type="ECO:0000256" key="6">
    <source>
        <dbReference type="ARBA" id="ARBA00022741"/>
    </source>
</evidence>
<reference evidence="18 19" key="1">
    <citation type="submission" date="2021-04" db="EMBL/GenBank/DDBJ databases">
        <authorList>
            <person name="Bliznina A."/>
        </authorList>
    </citation>
    <scope>NUCLEOTIDE SEQUENCE [LARGE SCALE GENOMIC DNA]</scope>
</reference>
<dbReference type="SMART" id="SM00295">
    <property type="entry name" value="B41"/>
    <property type="match status" value="2"/>
</dbReference>
<dbReference type="InterPro" id="IPR001609">
    <property type="entry name" value="Myosin_head_motor_dom-like"/>
</dbReference>
<evidence type="ECO:0000256" key="10">
    <source>
        <dbReference type="ARBA" id="ARBA00023203"/>
    </source>
</evidence>
<feature type="compositionally biased region" description="Basic and acidic residues" evidence="13">
    <location>
        <begin position="874"/>
        <end position="885"/>
    </location>
</feature>
<dbReference type="InterPro" id="IPR000048">
    <property type="entry name" value="IQ_motif_EF-hand-BS"/>
</dbReference>
<dbReference type="InterPro" id="IPR011993">
    <property type="entry name" value="PH-like_dom_sf"/>
</dbReference>
<dbReference type="Gene3D" id="2.30.29.30">
    <property type="entry name" value="Pleckstrin-homology domain (PH domain)/Phosphotyrosine-binding domain (PTB)"/>
    <property type="match status" value="2"/>
</dbReference>
<dbReference type="PROSITE" id="PS50002">
    <property type="entry name" value="SH3"/>
    <property type="match status" value="1"/>
</dbReference>
<dbReference type="Pfam" id="PF02174">
    <property type="entry name" value="IRS"/>
    <property type="match status" value="1"/>
</dbReference>
<dbReference type="Gene3D" id="1.20.5.190">
    <property type="match status" value="2"/>
</dbReference>
<dbReference type="CDD" id="cd14473">
    <property type="entry name" value="FERM_B-lobe"/>
    <property type="match status" value="2"/>
</dbReference>
<dbReference type="SUPFAM" id="SSF54236">
    <property type="entry name" value="Ubiquitin-like"/>
    <property type="match status" value="2"/>
</dbReference>
<dbReference type="InterPro" id="IPR000857">
    <property type="entry name" value="MyTH4_dom"/>
</dbReference>
<dbReference type="InterPro" id="IPR057130">
    <property type="entry name" value="Myosin_VII_N"/>
</dbReference>
<evidence type="ECO:0000259" key="17">
    <source>
        <dbReference type="PROSITE" id="PS51456"/>
    </source>
</evidence>
<dbReference type="InterPro" id="IPR036961">
    <property type="entry name" value="Kinesin_motor_dom_sf"/>
</dbReference>
<dbReference type="InterPro" id="IPR038185">
    <property type="entry name" value="MyTH4_dom_sf"/>
</dbReference>
<keyword evidence="4" id="KW-0963">Cytoplasm</keyword>
<dbReference type="InterPro" id="IPR035963">
    <property type="entry name" value="FERM_2"/>
</dbReference>
<dbReference type="SUPFAM" id="SSF50729">
    <property type="entry name" value="PH domain-like"/>
    <property type="match status" value="1"/>
</dbReference>
<dbReference type="SUPFAM" id="SSF47031">
    <property type="entry name" value="Second domain of FERM"/>
    <property type="match status" value="2"/>
</dbReference>
<evidence type="ECO:0000256" key="11">
    <source>
        <dbReference type="PROSITE-ProRule" id="PRU00192"/>
    </source>
</evidence>
<feature type="domain" description="Myosin motor" evidence="17">
    <location>
        <begin position="577"/>
        <end position="709"/>
    </location>
</feature>
<dbReference type="Gene3D" id="1.10.10.820">
    <property type="match status" value="1"/>
</dbReference>
<comment type="subcellular location">
    <subcellularLocation>
        <location evidence="1">Cytoplasm</location>
    </subcellularLocation>
</comment>
<dbReference type="InterPro" id="IPR001452">
    <property type="entry name" value="SH3_domain"/>
</dbReference>
<dbReference type="PANTHER" id="PTHR22692">
    <property type="entry name" value="MYOSIN VII, XV"/>
    <property type="match status" value="1"/>
</dbReference>
<keyword evidence="9 12" id="KW-0505">Motor protein</keyword>
<feature type="region of interest" description="Actin-binding" evidence="12">
    <location>
        <begin position="587"/>
        <end position="609"/>
    </location>
</feature>
<evidence type="ECO:0000256" key="3">
    <source>
        <dbReference type="ARBA" id="ARBA00022443"/>
    </source>
</evidence>
<evidence type="ECO:0000256" key="5">
    <source>
        <dbReference type="ARBA" id="ARBA00022737"/>
    </source>
</evidence>
<dbReference type="CDD" id="cd17092">
    <property type="entry name" value="FERM1_F1_Myosin-VII"/>
    <property type="match status" value="1"/>
</dbReference>
<gene>
    <name evidence="18" type="ORF">OKIOD_LOCUS4797</name>
</gene>
<dbReference type="SMART" id="SM00015">
    <property type="entry name" value="IQ"/>
    <property type="match status" value="4"/>
</dbReference>
<evidence type="ECO:0000256" key="13">
    <source>
        <dbReference type="SAM" id="MobiDB-lite"/>
    </source>
</evidence>
<name>A0ABN7S8H6_OIKDI</name>
<dbReference type="InterPro" id="IPR029071">
    <property type="entry name" value="Ubiquitin-like_domsf"/>
</dbReference>
<evidence type="ECO:0000256" key="1">
    <source>
        <dbReference type="ARBA" id="ARBA00004496"/>
    </source>
</evidence>
<feature type="domain" description="MyTH4" evidence="16">
    <location>
        <begin position="1619"/>
        <end position="1767"/>
    </location>
</feature>
<dbReference type="Gene3D" id="3.40.850.10">
    <property type="entry name" value="Kinesin motor domain"/>
    <property type="match status" value="2"/>
</dbReference>
<dbReference type="SMART" id="SM00139">
    <property type="entry name" value="MyTH4"/>
    <property type="match status" value="2"/>
</dbReference>
<evidence type="ECO:0000259" key="15">
    <source>
        <dbReference type="PROSITE" id="PS50057"/>
    </source>
</evidence>
<dbReference type="CDD" id="cd23767">
    <property type="entry name" value="IQCD"/>
    <property type="match status" value="1"/>
</dbReference>
<proteinExistence type="inferred from homology"/>
<dbReference type="SUPFAM" id="SSF52540">
    <property type="entry name" value="P-loop containing nucleoside triphosphate hydrolases"/>
    <property type="match status" value="2"/>
</dbReference>
<dbReference type="InterPro" id="IPR000299">
    <property type="entry name" value="FERM_domain"/>
</dbReference>
<keyword evidence="3 11" id="KW-0728">SH3 domain</keyword>
<evidence type="ECO:0000256" key="12">
    <source>
        <dbReference type="PROSITE-ProRule" id="PRU00782"/>
    </source>
</evidence>
<feature type="domain" description="Myosin motor" evidence="17">
    <location>
        <begin position="68"/>
        <end position="576"/>
    </location>
</feature>
<organism evidence="18 19">
    <name type="scientific">Oikopleura dioica</name>
    <name type="common">Tunicate</name>
    <dbReference type="NCBI Taxonomy" id="34765"/>
    <lineage>
        <taxon>Eukaryota</taxon>
        <taxon>Metazoa</taxon>
        <taxon>Chordata</taxon>
        <taxon>Tunicata</taxon>
        <taxon>Appendicularia</taxon>
        <taxon>Copelata</taxon>
        <taxon>Oikopleuridae</taxon>
        <taxon>Oikopleura</taxon>
    </lineage>
</organism>
<dbReference type="InterPro" id="IPR051567">
    <property type="entry name" value="Unconventional_Myosin_ATPase"/>
</dbReference>
<dbReference type="Gene3D" id="1.25.40.530">
    <property type="entry name" value="MyTH4 domain"/>
    <property type="match status" value="2"/>
</dbReference>
<evidence type="ECO:0000313" key="19">
    <source>
        <dbReference type="Proteomes" id="UP001158576"/>
    </source>
</evidence>
<dbReference type="Pfam" id="PF21989">
    <property type="entry name" value="RA_2"/>
    <property type="match status" value="2"/>
</dbReference>
<dbReference type="CDD" id="cd17093">
    <property type="entry name" value="FERM2_F1_Myosin-VII"/>
    <property type="match status" value="1"/>
</dbReference>
<dbReference type="InterPro" id="IPR027417">
    <property type="entry name" value="P-loop_NTPase"/>
</dbReference>
<dbReference type="Proteomes" id="UP001158576">
    <property type="component" value="Chromosome PAR"/>
</dbReference>
<dbReference type="InterPro" id="IPR002404">
    <property type="entry name" value="IRS_PTB"/>
</dbReference>
<feature type="domain" description="FERM" evidence="15">
    <location>
        <begin position="1161"/>
        <end position="1473"/>
    </location>
</feature>
<comment type="similarity">
    <text evidence="2 12">Belongs to the TRAFAC class myosin-kinesin ATPase superfamily. Myosin family.</text>
</comment>
<dbReference type="Gene3D" id="1.20.120.720">
    <property type="entry name" value="Myosin VI head, motor domain, U50 subdomain"/>
    <property type="match status" value="1"/>
</dbReference>
<feature type="compositionally biased region" description="Basic residues" evidence="13">
    <location>
        <begin position="862"/>
        <end position="873"/>
    </location>
</feature>
<evidence type="ECO:0000259" key="16">
    <source>
        <dbReference type="PROSITE" id="PS51016"/>
    </source>
</evidence>
<dbReference type="PROSITE" id="PS50096">
    <property type="entry name" value="IQ"/>
    <property type="match status" value="4"/>
</dbReference>
<dbReference type="InterPro" id="IPR041793">
    <property type="entry name" value="MyoVII_FERM_C1"/>
</dbReference>
<dbReference type="InterPro" id="IPR014352">
    <property type="entry name" value="FERM/acyl-CoA-bd_prot_sf"/>
</dbReference>
<keyword evidence="8 12" id="KW-0518">Myosin</keyword>
<dbReference type="Pfam" id="PF00784">
    <property type="entry name" value="MyTH4"/>
    <property type="match status" value="2"/>
</dbReference>
<evidence type="ECO:0000256" key="9">
    <source>
        <dbReference type="ARBA" id="ARBA00023175"/>
    </source>
</evidence>
<dbReference type="PROSITE" id="PS50057">
    <property type="entry name" value="FERM_3"/>
    <property type="match status" value="2"/>
</dbReference>
<dbReference type="InterPro" id="IPR019748">
    <property type="entry name" value="FERM_central"/>
</dbReference>
<evidence type="ECO:0000256" key="4">
    <source>
        <dbReference type="ARBA" id="ARBA00022490"/>
    </source>
</evidence>
<feature type="domain" description="MyTH4" evidence="16">
    <location>
        <begin position="942"/>
        <end position="1156"/>
    </location>
</feature>
<evidence type="ECO:0000256" key="7">
    <source>
        <dbReference type="ARBA" id="ARBA00022840"/>
    </source>
</evidence>
<dbReference type="CDD" id="cd13198">
    <property type="entry name" value="FERM_C1_MyoVII"/>
    <property type="match status" value="1"/>
</dbReference>
<keyword evidence="19" id="KW-1185">Reference proteome</keyword>
<accession>A0ABN7S8H6</accession>
<dbReference type="Pfam" id="PF21998">
    <property type="entry name" value="FERM_C1_MyoVII"/>
    <property type="match status" value="1"/>
</dbReference>
<protein>
    <submittedName>
        <fullName evidence="18">Oidioi.mRNA.OKI2018_I69.PAR.g13239.t1.cds</fullName>
    </submittedName>
</protein>
<dbReference type="PANTHER" id="PTHR22692:SF33">
    <property type="entry name" value="MYOSIN"/>
    <property type="match status" value="1"/>
</dbReference>
<dbReference type="InterPro" id="IPR041794">
    <property type="entry name" value="MyoVII_FERM_C2"/>
</dbReference>
<dbReference type="Gene3D" id="2.30.30.40">
    <property type="entry name" value="SH3 Domains"/>
    <property type="match status" value="1"/>
</dbReference>
<dbReference type="CDD" id="cd13199">
    <property type="entry name" value="FERM_C2_MyoVII"/>
    <property type="match status" value="1"/>
</dbReference>
<dbReference type="Pfam" id="PF24123">
    <property type="entry name" value="Myosin_VII_N"/>
    <property type="match status" value="1"/>
</dbReference>
<feature type="domain" description="SH3" evidence="14">
    <location>
        <begin position="1471"/>
        <end position="1543"/>
    </location>
</feature>
<dbReference type="PRINTS" id="PR00193">
    <property type="entry name" value="MYOSINHEAVY"/>
</dbReference>
<sequence>MVVIRPGDHVWLTSHGDQKLPVAIGAQIKKSEGGKLLLIDDQENEHEVWIEIAKAGKQIKAMHPTSQSGVDDMIRLGDLNEAGILRNLHLRYKNNKIYTFTGAILVAVNPYQIIKGIYDPSEIKRYTNKKIGELPPHIFSIADNAYYNMQRNNRDQCVVISGESGAGKTESAKLLLQFLAEASGQQNMEQRIEKQILDSNPVLEAFGNAKTVRNDNSSRFGKFIELQFNRRGAIDSARIEQYLLEKSRLVRQSEQERNYHIFYYMLAGMSGEEKTRLGLTKPSDYQYLSQDNVNKALSNKCYGKGHGSCLFVQGHNDADEYHKLMDAMKTLGFKDVELRETFKLLAALLQIGNFEFEEAMIDNLDACHLIYNSGVKQVCALLEVIDDVLIKSITHRTLNMRGEAVTSPMNMNMARDVKDALVKGIYGRLFVWIVEKVNSTVNKTKDGVKRKRKDDPNRGHSIGLLDIFGFENFGKNSFEQLCINFANENLQQFFVRHVFKMEQEEYEREGIHWRSIEFTDNQDILDMIAARPMNILSLIDEESMFPRSTDRTMLIKLSRTHGKNRFEELFDSSKRAPTLCEQFRKSLDSLMRTLIKCQPFFVRCVKPNDIKQPGLFDRELVCQQLRYSGMMETIRIRRQGYPMRYEFAAFIDRYRVCIGAMPRSAVNQNLKESASKICRLILKDDEWRVGLTKVFLKDEHDVEMEVGREKALLKYVLVLQRAIRGWYAKRTFQRLKRSVVKIQALWRAYRARKAYREMIQGYGRLQALWRARRLAFRYNFARKRIIGLQAYIRGHMMRNHIVAKRDAIVTIQAYTRGMIDRKNYRKLLFLRACEELPAKEKKKRLEEFETAEKATLQSLIEKRKRSQVKTSKKKDKEREREQYQGRKDYHFEKAAAMMSESESEEEDAGRAAIVEEVEEDLAEYSFHKFSSTYFVSASTCNFSKRQIREPLLHIDDEHSRKVALCIWTTILRFMGELPESKYNKADIEEIEIVPVMTKIYETMGLSYARGRGVLDEKDKEKEDNKNKMIKIKLGKTATTDHDPRRFVDKPSTNLEKLHFIIGSGILRPHLRDEIYCQIMKQLTNNSSRPSHARGWLLMSLCLGCFAPTERLTKTLKNFLRNGPASYGPYCEDKLRRTLLNGTRQQPPSWMELTAAKSKKPIMITVTFMDGTTKSLLCDSATTTRELTKSLSDTINLTDTFGFSLFIALFDHVESIGSGNDHVMDAISRFEQIVKKDGAQERHAPWRIFFRKEIFSPWHKAEEDKVATNLIYHQICRGVKFGEYKFDSDEKMADLAAKQYYIEFGSDISGSKVMPVVPQWIPDRVLSKKSPSKWAALIVDRHKQGEHVRGRWEPKMVKDHIVNRARFHWSILFSRFYEVMPMGSDAESLLGPKTKGIVAINFAGIMVFTQSERLLLRIDFVELSGISVSRNLDDVAIAFIVTTIQGKDYQFGSQNCADVRELVTTFMEGLRTRSKYVVAMQKNPDKVASGEDGSKFLKFKKGDLIMLDEPAGNNLLTSSWASGTNSTTAESGDFPADCVWVLPTLTKPTSGTIDLFKMSKSELESLSSRAPQNQFNVTDNTDCIYTLEEFAMEFFNPMHQETGGGFFNFSKKEREIVWAKTQEPIRTSHLRSVPHDIIDAAVIMFTTVLKYCGDYPSKRPKQGNELTDAIFNIPLNSNGLRDELFVQLMRQLTNNPIPYSEERCWELMWLACGIFSPTEEVMPYLVKFFNSRKAVYPIADECSIRLQKTIRAGCRKYPPHLVEVEAIQNKTTQIFHKVYFPDDTDEAFEVESSTKARDFCQNIANRLRLKSSEGFSLFVKISEKVISVKEDNFFFDFVRQLTELLRKNKRTFESPQLTYQVFFMRKLWSMCIPGKDLNADCIFHFHQELPKYLRGYHKCTKLEAAQLAAFVYRVKFGEDKSQFPAIPKMLRELIPQDMIKRTGQDEWKRLIVAEFNKNAGKAKEDAKLAFLKVIQKWPTFGSAFFDVKQTFDQTLPMAIIIAINKLGVSLIDPGSKEILVTHNFAKISDWDCGDNYFTMSIGANHAGSKLMCETTLGYKMENLLSSYIDQIHNNLKKQRSRKL</sequence>
<evidence type="ECO:0000313" key="18">
    <source>
        <dbReference type="EMBL" id="CAG5091776.1"/>
    </source>
</evidence>
<dbReference type="EMBL" id="OU015568">
    <property type="protein sequence ID" value="CAG5091776.1"/>
    <property type="molecule type" value="Genomic_DNA"/>
</dbReference>
<keyword evidence="6 12" id="KW-0547">Nucleotide-binding</keyword>
<dbReference type="Gene3D" id="6.20.240.20">
    <property type="match status" value="1"/>
</dbReference>
<dbReference type="InterPro" id="IPR019749">
    <property type="entry name" value="Band_41_domain"/>
</dbReference>
<comment type="caution">
    <text evidence="12">Lacks conserved residue(s) required for the propagation of feature annotation.</text>
</comment>
<dbReference type="Pfam" id="PF00063">
    <property type="entry name" value="Myosin_head"/>
    <property type="match status" value="2"/>
</dbReference>
<evidence type="ECO:0000256" key="8">
    <source>
        <dbReference type="ARBA" id="ARBA00023123"/>
    </source>
</evidence>
<feature type="binding site" evidence="12">
    <location>
        <begin position="162"/>
        <end position="169"/>
    </location>
    <ligand>
        <name>ATP</name>
        <dbReference type="ChEBI" id="CHEBI:30616"/>
    </ligand>
</feature>
<dbReference type="Pfam" id="PF00612">
    <property type="entry name" value="IQ"/>
    <property type="match status" value="3"/>
</dbReference>
<dbReference type="PROSITE" id="PS51456">
    <property type="entry name" value="MYOSIN_MOTOR"/>
    <property type="match status" value="2"/>
</dbReference>
<feature type="domain" description="FERM" evidence="15">
    <location>
        <begin position="1773"/>
        <end position="2078"/>
    </location>
</feature>
<keyword evidence="7 12" id="KW-0067">ATP-binding</keyword>
<dbReference type="Pfam" id="PF00373">
    <property type="entry name" value="FERM_M"/>
    <property type="match status" value="2"/>
</dbReference>
<evidence type="ECO:0000259" key="14">
    <source>
        <dbReference type="PROSITE" id="PS50002"/>
    </source>
</evidence>
<dbReference type="PROSITE" id="PS51016">
    <property type="entry name" value="MYTH4"/>
    <property type="match status" value="2"/>
</dbReference>
<keyword evidence="10 12" id="KW-0009">Actin-binding</keyword>
<evidence type="ECO:0000256" key="2">
    <source>
        <dbReference type="ARBA" id="ARBA00008314"/>
    </source>
</evidence>
<dbReference type="Gene3D" id="1.20.58.530">
    <property type="match status" value="1"/>
</dbReference>
<feature type="region of interest" description="Disordered" evidence="13">
    <location>
        <begin position="862"/>
        <end position="885"/>
    </location>
</feature>
<dbReference type="Gene3D" id="3.10.20.90">
    <property type="entry name" value="Phosphatidylinositol 3-kinase Catalytic Subunit, Chain A, domain 1"/>
    <property type="match status" value="2"/>
</dbReference>
<dbReference type="SMART" id="SM00242">
    <property type="entry name" value="MYSc"/>
    <property type="match status" value="1"/>
</dbReference>
<keyword evidence="5" id="KW-0677">Repeat</keyword>
<dbReference type="Gene3D" id="1.20.80.10">
    <property type="match status" value="2"/>
</dbReference>